<evidence type="ECO:0000313" key="4">
    <source>
        <dbReference type="Proteomes" id="UP001431221"/>
    </source>
</evidence>
<accession>A0ABT0H1M4</accession>
<dbReference type="InterPro" id="IPR028098">
    <property type="entry name" value="Glyco_trans_4-like_N"/>
</dbReference>
<evidence type="ECO:0000313" key="3">
    <source>
        <dbReference type="EMBL" id="MCK7615569.1"/>
    </source>
</evidence>
<evidence type="ECO:0000259" key="1">
    <source>
        <dbReference type="Pfam" id="PF00534"/>
    </source>
</evidence>
<dbReference type="Gene3D" id="3.40.50.2000">
    <property type="entry name" value="Glycogen Phosphorylase B"/>
    <property type="match status" value="2"/>
</dbReference>
<proteinExistence type="predicted"/>
<name>A0ABT0H1M4_9HYPH</name>
<dbReference type="EMBL" id="JALNMJ010000027">
    <property type="protein sequence ID" value="MCK7615569.1"/>
    <property type="molecule type" value="Genomic_DNA"/>
</dbReference>
<dbReference type="PANTHER" id="PTHR12526:SF630">
    <property type="entry name" value="GLYCOSYLTRANSFERASE"/>
    <property type="match status" value="1"/>
</dbReference>
<dbReference type="Pfam" id="PF00534">
    <property type="entry name" value="Glycos_transf_1"/>
    <property type="match status" value="1"/>
</dbReference>
<protein>
    <submittedName>
        <fullName evidence="3">Glycosyltransferase</fullName>
    </submittedName>
</protein>
<keyword evidence="4" id="KW-1185">Reference proteome</keyword>
<reference evidence="3" key="1">
    <citation type="submission" date="2022-04" db="EMBL/GenBank/DDBJ databases">
        <title>Roseibium sp. CAU 1639 isolated from mud.</title>
        <authorList>
            <person name="Kim W."/>
        </authorList>
    </citation>
    <scope>NUCLEOTIDE SEQUENCE</scope>
    <source>
        <strain evidence="3">CAU 1639</strain>
    </source>
</reference>
<evidence type="ECO:0000259" key="2">
    <source>
        <dbReference type="Pfam" id="PF13579"/>
    </source>
</evidence>
<dbReference type="SUPFAM" id="SSF53756">
    <property type="entry name" value="UDP-Glycosyltransferase/glycogen phosphorylase"/>
    <property type="match status" value="1"/>
</dbReference>
<dbReference type="Proteomes" id="UP001431221">
    <property type="component" value="Unassembled WGS sequence"/>
</dbReference>
<gene>
    <name evidence="3" type="ORF">M0H32_25645</name>
</gene>
<feature type="domain" description="Glycosyltransferase subfamily 4-like N-terminal" evidence="2">
    <location>
        <begin position="23"/>
        <end position="150"/>
    </location>
</feature>
<organism evidence="3 4">
    <name type="scientific">Roseibium sediminicola</name>
    <dbReference type="NCBI Taxonomy" id="2933272"/>
    <lineage>
        <taxon>Bacteria</taxon>
        <taxon>Pseudomonadati</taxon>
        <taxon>Pseudomonadota</taxon>
        <taxon>Alphaproteobacteria</taxon>
        <taxon>Hyphomicrobiales</taxon>
        <taxon>Stappiaceae</taxon>
        <taxon>Roseibium</taxon>
    </lineage>
</organism>
<feature type="domain" description="Glycosyl transferase family 1" evidence="1">
    <location>
        <begin position="172"/>
        <end position="316"/>
    </location>
</feature>
<dbReference type="InterPro" id="IPR001296">
    <property type="entry name" value="Glyco_trans_1"/>
</dbReference>
<dbReference type="Pfam" id="PF13579">
    <property type="entry name" value="Glyco_trans_4_4"/>
    <property type="match status" value="1"/>
</dbReference>
<dbReference type="PANTHER" id="PTHR12526">
    <property type="entry name" value="GLYCOSYLTRANSFERASE"/>
    <property type="match status" value="1"/>
</dbReference>
<comment type="caution">
    <text evidence="3">The sequence shown here is derived from an EMBL/GenBank/DDBJ whole genome shotgun (WGS) entry which is preliminary data.</text>
</comment>
<sequence>MISLSRSGNPVKTHFIDCGATDNVRVIAYRYFAPPMGLFLASCMRVVARRVAAFLEQEQLLPDIIHAHKFAFEGISALWLCDRLGQDVKLMVSVRGEADRKILLFKPTYRRLMRRIAARSDRIYHVSAWFRETFHTYLPEQPDKERLLPNIVANTTTEVRTRPAGNRFTSVFNLDIRRRKGASALLKGFAQFRHSHPDIGLDLIGPGSPDSVEAIDQEITRLGLQDSVRLLGPMDSDALFAALPGYLGMALLSHNETFGMVYLEALFAGIPIAYGKDTGIDGYLDDVQAGVSVRPGDIRGIAEAFEKLLEKNAYFRKEIASSSRLLHDRFNPEMIGAVYRQDIEDLLAIPQQRSHAT</sequence>